<protein>
    <submittedName>
        <fullName evidence="3">Uncharacterized protein</fullName>
    </submittedName>
</protein>
<comment type="caution">
    <text evidence="3">The sequence shown here is derived from an EMBL/GenBank/DDBJ whole genome shotgun (WGS) entry which is preliminary data.</text>
</comment>
<sequence length="1215" mass="143453">MIVDNTSKKDVVIEPKYINSLILFQQKIKEIEESRFFNFYFITSKNVHLSITAKKLDAEWIGTCSLNEPNEELIKAFILSFRFFIQGNENCSIKQIGDNVIPNIETFFPEQAKNIKNLRKRLNEYLDKTSNIHFKFKLGQRNIEFKSNREIKEIFIFGHYAHASSKNDKKWIYDYIHQNSNKGTNRIKRNLFRASAISILITLTNFVRSISLEIRKILDKIVDINIFQAEVALKNGNIKLCEKRYKNAIFIANALGEKEMRASIYLKLKSVYIKTNNTDKVKIYQRKYEEVKDSFHYLPEGFWGDDYYRNKFSLPDEYNRVLDEILDNREEFQDIPIIVLPIEKIHQLRRFEKLIIAKNFKVEVKAENIILYYEQIISKDHERSYWAHQKFEFNKNNEYVCRFPFIDDSGVVFLTNSKSLFSKWFLSWIVIRELIQSSGLNYVFLQRYVDYLVDIELENEINLDVFNRMRAIKNSSSLTYSIKGPEMINLHFNSLRRVLEPILEISTFPRLKTIVELDPDMDYIKIHIIEPFLKQKFKGLKWVSMSFKIILYIYITGNHQIIEEINDDFFSKLYEISKIIKSKPVSSEFFEEFFKFCDKYIQEYISNQGDPQLKKAWYNKGSASYILEQYNEAIEYFGKAVEIDPNDKHSWFYQGMCFFKIEEFNQSIQCYQKVLEIDSNDKQVWFYKGLSFYRLERYNNSIECYNSALESNPKDSQIWFYKGVSSHLLNDYEYALECFNKVIKFDPEFLDAWNKKAVVYYDLEEFPKAIVCCEKVIKIEPNNKQALYNMGISLLNLEKYNQAIQIFEKTIKIYPDFRQARNKLGFSLCKIKEFDKALKIFEDLLEMDPNDSDALINKGNCFYSLKQDKDAIVCYDKILNINPDNKFAWYNKGLALLDIGQFQQALDCYNKSLDIDPVYIDALINRGNSNCCLYKYELGIMDYDRALEIKPDNSKALYNKMKAFIHLEKYENALECTTQFLSNDKNDKNVWFEAGFINYRLKRLGKALEFYEEALKLDPQYMEAINNIGIIYAEKKEFNKAILQYNKALKIEPNLKEILYNKGFALDKLGRFTEAIENLDLALTIAPKYKEAWSLKGVLLGKIEKYQESIKSFEEVLRLDPNDIHALDNAAISYLKSGQYKVADKIFREVYQFDKDKGKFNYNQASLASLKKEPQKAINCLNLAISDDEKYRRMAVEDLDFLNIKDLDGFQALTT</sequence>
<dbReference type="PROSITE" id="PS50005">
    <property type="entry name" value="TPR"/>
    <property type="match status" value="14"/>
</dbReference>
<dbReference type="SUPFAM" id="SSF48452">
    <property type="entry name" value="TPR-like"/>
    <property type="match status" value="1"/>
</dbReference>
<gene>
    <name evidence="3" type="ORF">LCGC14_0496980</name>
</gene>
<dbReference type="InterPro" id="IPR013105">
    <property type="entry name" value="TPR_2"/>
</dbReference>
<reference evidence="3" key="1">
    <citation type="journal article" date="2015" name="Nature">
        <title>Complex archaea that bridge the gap between prokaryotes and eukaryotes.</title>
        <authorList>
            <person name="Spang A."/>
            <person name="Saw J.H."/>
            <person name="Jorgensen S.L."/>
            <person name="Zaremba-Niedzwiedzka K."/>
            <person name="Martijn J."/>
            <person name="Lind A.E."/>
            <person name="van Eijk R."/>
            <person name="Schleper C."/>
            <person name="Guy L."/>
            <person name="Ettema T.J."/>
        </authorList>
    </citation>
    <scope>NUCLEOTIDE SEQUENCE</scope>
</reference>
<accession>A0A0F9S504</accession>
<dbReference type="InterPro" id="IPR051685">
    <property type="entry name" value="Ycf3/AcsC/BcsC/TPR_MFPF"/>
</dbReference>
<dbReference type="Pfam" id="PF13432">
    <property type="entry name" value="TPR_16"/>
    <property type="match status" value="1"/>
</dbReference>
<dbReference type="AlphaFoldDB" id="A0A0F9S504"/>
<dbReference type="EMBL" id="LAZR01000574">
    <property type="protein sequence ID" value="KKN63925.1"/>
    <property type="molecule type" value="Genomic_DNA"/>
</dbReference>
<evidence type="ECO:0000256" key="2">
    <source>
        <dbReference type="ARBA" id="ARBA00022803"/>
    </source>
</evidence>
<dbReference type="NCBIfam" id="NF047558">
    <property type="entry name" value="TPR_END_plus"/>
    <property type="match status" value="1"/>
</dbReference>
<dbReference type="InterPro" id="IPR019734">
    <property type="entry name" value="TPR_rpt"/>
</dbReference>
<keyword evidence="2" id="KW-0802">TPR repeat</keyword>
<name>A0A0F9S504_9ZZZZ</name>
<dbReference type="PANTHER" id="PTHR44943">
    <property type="entry name" value="CELLULOSE SYNTHASE OPERON PROTEIN C"/>
    <property type="match status" value="1"/>
</dbReference>
<keyword evidence="1" id="KW-0677">Repeat</keyword>
<dbReference type="PANTHER" id="PTHR44943:SF8">
    <property type="entry name" value="TPR REPEAT-CONTAINING PROTEIN MJ0263"/>
    <property type="match status" value="1"/>
</dbReference>
<proteinExistence type="predicted"/>
<dbReference type="Pfam" id="PF00515">
    <property type="entry name" value="TPR_1"/>
    <property type="match status" value="4"/>
</dbReference>
<dbReference type="Pfam" id="PF07719">
    <property type="entry name" value="TPR_2"/>
    <property type="match status" value="1"/>
</dbReference>
<dbReference type="Pfam" id="PF13174">
    <property type="entry name" value="TPR_6"/>
    <property type="match status" value="1"/>
</dbReference>
<dbReference type="SUPFAM" id="SSF48439">
    <property type="entry name" value="Protein prenylyltransferase"/>
    <property type="match status" value="1"/>
</dbReference>
<dbReference type="InterPro" id="IPR011990">
    <property type="entry name" value="TPR-like_helical_dom_sf"/>
</dbReference>
<dbReference type="PROSITE" id="PS50293">
    <property type="entry name" value="TPR_REGION"/>
    <property type="match status" value="4"/>
</dbReference>
<evidence type="ECO:0000313" key="3">
    <source>
        <dbReference type="EMBL" id="KKN63925.1"/>
    </source>
</evidence>
<organism evidence="3">
    <name type="scientific">marine sediment metagenome</name>
    <dbReference type="NCBI Taxonomy" id="412755"/>
    <lineage>
        <taxon>unclassified sequences</taxon>
        <taxon>metagenomes</taxon>
        <taxon>ecological metagenomes</taxon>
    </lineage>
</organism>
<dbReference type="Pfam" id="PF13414">
    <property type="entry name" value="TPR_11"/>
    <property type="match status" value="1"/>
</dbReference>
<dbReference type="Gene3D" id="1.25.40.10">
    <property type="entry name" value="Tetratricopeptide repeat domain"/>
    <property type="match status" value="5"/>
</dbReference>
<dbReference type="SMART" id="SM00028">
    <property type="entry name" value="TPR"/>
    <property type="match status" value="18"/>
</dbReference>
<evidence type="ECO:0000256" key="1">
    <source>
        <dbReference type="ARBA" id="ARBA00022737"/>
    </source>
</evidence>
<dbReference type="Pfam" id="PF13181">
    <property type="entry name" value="TPR_8"/>
    <property type="match status" value="2"/>
</dbReference>